<dbReference type="PROSITE" id="PS51998">
    <property type="entry name" value="DEK_C"/>
    <property type="match status" value="1"/>
</dbReference>
<name>A0A7J9MA33_GOSSC</name>
<keyword evidence="7" id="KW-1185">Reference proteome</keyword>
<evidence type="ECO:0000256" key="2">
    <source>
        <dbReference type="ARBA" id="ARBA00023186"/>
    </source>
</evidence>
<feature type="compositionally biased region" description="Basic residues" evidence="4">
    <location>
        <begin position="302"/>
        <end position="322"/>
    </location>
</feature>
<dbReference type="PANTHER" id="PTHR15410:SF2">
    <property type="entry name" value="HIRA-INTERACTING PROTEIN 3"/>
    <property type="match status" value="1"/>
</dbReference>
<comment type="subcellular location">
    <subcellularLocation>
        <location evidence="1">Nucleus</location>
    </subcellularLocation>
</comment>
<protein>
    <recommendedName>
        <fullName evidence="5">DEK-C domain-containing protein</fullName>
    </recommendedName>
</protein>
<evidence type="ECO:0000256" key="4">
    <source>
        <dbReference type="SAM" id="MobiDB-lite"/>
    </source>
</evidence>
<dbReference type="EMBL" id="JABFAF010000010">
    <property type="protein sequence ID" value="MBA0867780.1"/>
    <property type="molecule type" value="Genomic_DNA"/>
</dbReference>
<dbReference type="InterPro" id="IPR037647">
    <property type="entry name" value="HIRIP3"/>
</dbReference>
<feature type="compositionally biased region" description="Basic residues" evidence="4">
    <location>
        <begin position="246"/>
        <end position="264"/>
    </location>
</feature>
<feature type="compositionally biased region" description="Acidic residues" evidence="4">
    <location>
        <begin position="483"/>
        <end position="505"/>
    </location>
</feature>
<feature type="compositionally biased region" description="Acidic residues" evidence="4">
    <location>
        <begin position="274"/>
        <end position="298"/>
    </location>
</feature>
<dbReference type="AlphaFoldDB" id="A0A7J9MA33"/>
<dbReference type="PANTHER" id="PTHR15410">
    <property type="entry name" value="HIRA-INTERACTING PROTEIN 3"/>
    <property type="match status" value="1"/>
</dbReference>
<keyword evidence="2" id="KW-0143">Chaperone</keyword>
<dbReference type="OrthoDB" id="514832at2759"/>
<feature type="compositionally biased region" description="Acidic residues" evidence="4">
    <location>
        <begin position="341"/>
        <end position="351"/>
    </location>
</feature>
<evidence type="ECO:0000256" key="3">
    <source>
        <dbReference type="ARBA" id="ARBA00023242"/>
    </source>
</evidence>
<dbReference type="SMART" id="SM01082">
    <property type="entry name" value="CHZ"/>
    <property type="match status" value="1"/>
</dbReference>
<feature type="compositionally biased region" description="Basic and acidic residues" evidence="4">
    <location>
        <begin position="130"/>
        <end position="143"/>
    </location>
</feature>
<evidence type="ECO:0000259" key="5">
    <source>
        <dbReference type="PROSITE" id="PS51998"/>
    </source>
</evidence>
<feature type="compositionally biased region" description="Low complexity" evidence="4">
    <location>
        <begin position="352"/>
        <end position="363"/>
    </location>
</feature>
<dbReference type="InterPro" id="IPR014876">
    <property type="entry name" value="DEK_C"/>
</dbReference>
<accession>A0A7J9MA33</accession>
<dbReference type="GO" id="GO:0005634">
    <property type="term" value="C:nucleus"/>
    <property type="evidence" value="ECO:0007669"/>
    <property type="project" value="UniProtKB-SubCell"/>
</dbReference>
<comment type="caution">
    <text evidence="6">The sequence shown here is derived from an EMBL/GenBank/DDBJ whole genome shotgun (WGS) entry which is preliminary data.</text>
</comment>
<evidence type="ECO:0000313" key="6">
    <source>
        <dbReference type="EMBL" id="MBA0867780.1"/>
    </source>
</evidence>
<sequence length="594" mass="66499">MAKEAHGSLASYADAIEATAEDIESRITTAMHSRVGHFKEQAEYTHSLSLSLSRCLLFTVSRTSSLTFEGVRRLLEKDLGLETFALDVQKRFVKQCLLKCLDGANEDGFKSSCETVEKNVSATTEGTESPEEREPKKEVKEPCSEDEEKFDGSPVLGLLAGHKTTEVKNKETKEVSESTIQKAIRKRASYLEANSDKVTMAGLRRLLEEDLTLDKFTLDPYKKFISGKLDEVLKSRKVSAAASEVKKKKLNKKSLIKPSKKVNKKMNSASSGSENDEEEDDEVEQEEGEEEEEEEEEEVKPKKNITPKGRTKNSERLKKRKIPKIEAEMPSKKRSKHTESNSDDNSDEEDGGSVSDDGCSRSSAAKAVKRKETSAPVHGKRVEHLKSVIKLCGMSVPPSIYKRVKQVPENKREAQLIKELEDILSKEGLSANPSEKEVKDVRKRKERAKELEGIDTSNIVISSRRRPTTSFTPPPKPKIPDVSSDDESEESDEDDGDDDDVDAGDDGNSQSEESDEGEYKDLFACLLPQFIEYLYELSNMGHLELGKHSGFDWCMCSVILLDSLSPLTGNWVWEVFVILIRKSVECKLEPFAIK</sequence>
<feature type="region of interest" description="Disordered" evidence="4">
    <location>
        <begin position="119"/>
        <end position="151"/>
    </location>
</feature>
<proteinExistence type="predicted"/>
<feature type="domain" description="DEK-C" evidence="5">
    <location>
        <begin position="174"/>
        <end position="234"/>
    </location>
</feature>
<gene>
    <name evidence="6" type="ORF">Goshw_003885</name>
</gene>
<feature type="region of interest" description="Disordered" evidence="4">
    <location>
        <begin position="236"/>
        <end position="381"/>
    </location>
</feature>
<dbReference type="InterPro" id="IPR019098">
    <property type="entry name" value="Histone_chaperone_domain_CHZ"/>
</dbReference>
<dbReference type="Proteomes" id="UP000593576">
    <property type="component" value="Unassembled WGS sequence"/>
</dbReference>
<evidence type="ECO:0000256" key="1">
    <source>
        <dbReference type="ARBA" id="ARBA00004123"/>
    </source>
</evidence>
<evidence type="ECO:0000313" key="7">
    <source>
        <dbReference type="Proteomes" id="UP000593576"/>
    </source>
</evidence>
<organism evidence="6 7">
    <name type="scientific">Gossypium schwendimanii</name>
    <name type="common">Cotton</name>
    <dbReference type="NCBI Taxonomy" id="34291"/>
    <lineage>
        <taxon>Eukaryota</taxon>
        <taxon>Viridiplantae</taxon>
        <taxon>Streptophyta</taxon>
        <taxon>Embryophyta</taxon>
        <taxon>Tracheophyta</taxon>
        <taxon>Spermatophyta</taxon>
        <taxon>Magnoliopsida</taxon>
        <taxon>eudicotyledons</taxon>
        <taxon>Gunneridae</taxon>
        <taxon>Pentapetalae</taxon>
        <taxon>rosids</taxon>
        <taxon>malvids</taxon>
        <taxon>Malvales</taxon>
        <taxon>Malvaceae</taxon>
        <taxon>Malvoideae</taxon>
        <taxon>Gossypium</taxon>
    </lineage>
</organism>
<keyword evidence="3" id="KW-0539">Nucleus</keyword>
<reference evidence="6 7" key="1">
    <citation type="journal article" date="2019" name="Genome Biol. Evol.">
        <title>Insights into the evolution of the New World diploid cottons (Gossypium, subgenus Houzingenia) based on genome sequencing.</title>
        <authorList>
            <person name="Grover C.E."/>
            <person name="Arick M.A. 2nd"/>
            <person name="Thrash A."/>
            <person name="Conover J.L."/>
            <person name="Sanders W.S."/>
            <person name="Peterson D.G."/>
            <person name="Frelichowski J.E."/>
            <person name="Scheffler J.A."/>
            <person name="Scheffler B.E."/>
            <person name="Wendel J.F."/>
        </authorList>
    </citation>
    <scope>NUCLEOTIDE SEQUENCE [LARGE SCALE GENOMIC DNA]</scope>
    <source>
        <strain evidence="6">1</strain>
        <tissue evidence="6">Leaf</tissue>
    </source>
</reference>
<feature type="region of interest" description="Disordered" evidence="4">
    <location>
        <begin position="424"/>
        <end position="517"/>
    </location>
</feature>
<dbReference type="Pfam" id="PF09649">
    <property type="entry name" value="CHZ"/>
    <property type="match status" value="1"/>
</dbReference>